<dbReference type="NCBIfam" id="TIGR00054">
    <property type="entry name" value="RIP metalloprotease RseP"/>
    <property type="match status" value="1"/>
</dbReference>
<evidence type="ECO:0000256" key="8">
    <source>
        <dbReference type="ARBA" id="ARBA00022989"/>
    </source>
</evidence>
<proteinExistence type="inferred from homology"/>
<dbReference type="CDD" id="cd23081">
    <property type="entry name" value="cpPDZ_EcRseP-like"/>
    <property type="match status" value="1"/>
</dbReference>
<dbReference type="Proteomes" id="UP000246077">
    <property type="component" value="Unassembled WGS sequence"/>
</dbReference>
<dbReference type="InterPro" id="IPR001478">
    <property type="entry name" value="PDZ"/>
</dbReference>
<keyword evidence="11" id="KW-0479">Metal-binding</keyword>
<comment type="cofactor">
    <cofactor evidence="1 11">
        <name>Zn(2+)</name>
        <dbReference type="ChEBI" id="CHEBI:29105"/>
    </cofactor>
</comment>
<name>A0A317EF84_9PROT</name>
<dbReference type="Pfam" id="PF02163">
    <property type="entry name" value="Peptidase_M50"/>
    <property type="match status" value="1"/>
</dbReference>
<evidence type="ECO:0000256" key="10">
    <source>
        <dbReference type="ARBA" id="ARBA00023136"/>
    </source>
</evidence>
<evidence type="ECO:0000256" key="9">
    <source>
        <dbReference type="ARBA" id="ARBA00023049"/>
    </source>
</evidence>
<dbReference type="InterPro" id="IPR041489">
    <property type="entry name" value="PDZ_6"/>
</dbReference>
<evidence type="ECO:0000313" key="13">
    <source>
        <dbReference type="EMBL" id="PWR23835.1"/>
    </source>
</evidence>
<dbReference type="Gene3D" id="2.30.42.10">
    <property type="match status" value="1"/>
</dbReference>
<dbReference type="Pfam" id="PF17820">
    <property type="entry name" value="PDZ_6"/>
    <property type="match status" value="1"/>
</dbReference>
<dbReference type="SUPFAM" id="SSF50156">
    <property type="entry name" value="PDZ domain-like"/>
    <property type="match status" value="1"/>
</dbReference>
<dbReference type="RefSeq" id="WP_109919865.1">
    <property type="nucleotide sequence ID" value="NZ_QGLF01000001.1"/>
</dbReference>
<keyword evidence="7 11" id="KW-0862">Zinc</keyword>
<evidence type="ECO:0000256" key="3">
    <source>
        <dbReference type="ARBA" id="ARBA00007931"/>
    </source>
</evidence>
<keyword evidence="8 11" id="KW-1133">Transmembrane helix</keyword>
<evidence type="ECO:0000256" key="1">
    <source>
        <dbReference type="ARBA" id="ARBA00001947"/>
    </source>
</evidence>
<keyword evidence="4 13" id="KW-0645">Protease</keyword>
<dbReference type="InterPro" id="IPR008915">
    <property type="entry name" value="Peptidase_M50"/>
</dbReference>
<comment type="caution">
    <text evidence="13">The sequence shown here is derived from an EMBL/GenBank/DDBJ whole genome shotgun (WGS) entry which is preliminary data.</text>
</comment>
<evidence type="ECO:0000256" key="4">
    <source>
        <dbReference type="ARBA" id="ARBA00022670"/>
    </source>
</evidence>
<dbReference type="GO" id="GO:0004222">
    <property type="term" value="F:metalloendopeptidase activity"/>
    <property type="evidence" value="ECO:0007669"/>
    <property type="project" value="InterPro"/>
</dbReference>
<dbReference type="PROSITE" id="PS50106">
    <property type="entry name" value="PDZ"/>
    <property type="match status" value="1"/>
</dbReference>
<dbReference type="CDD" id="cd06163">
    <property type="entry name" value="S2P-M50_PDZ_RseP-like"/>
    <property type="match status" value="1"/>
</dbReference>
<dbReference type="InterPro" id="IPR004387">
    <property type="entry name" value="Pept_M50_Zn"/>
</dbReference>
<dbReference type="InterPro" id="IPR036034">
    <property type="entry name" value="PDZ_sf"/>
</dbReference>
<dbReference type="GO" id="GO:0016020">
    <property type="term" value="C:membrane"/>
    <property type="evidence" value="ECO:0007669"/>
    <property type="project" value="UniProtKB-SubCell"/>
</dbReference>
<evidence type="ECO:0000256" key="2">
    <source>
        <dbReference type="ARBA" id="ARBA00004141"/>
    </source>
</evidence>
<dbReference type="SMART" id="SM00228">
    <property type="entry name" value="PDZ"/>
    <property type="match status" value="1"/>
</dbReference>
<dbReference type="PANTHER" id="PTHR42837:SF2">
    <property type="entry name" value="MEMBRANE METALLOPROTEASE ARASP2, CHLOROPLASTIC-RELATED"/>
    <property type="match status" value="1"/>
</dbReference>
<evidence type="ECO:0000259" key="12">
    <source>
        <dbReference type="PROSITE" id="PS50106"/>
    </source>
</evidence>
<comment type="subcellular location">
    <subcellularLocation>
        <location evidence="2">Membrane</location>
        <topology evidence="2">Multi-pass membrane protein</topology>
    </subcellularLocation>
</comment>
<gene>
    <name evidence="13" type="primary">rseP</name>
    <name evidence="13" type="ORF">DKG75_04555</name>
</gene>
<accession>A0A317EF84</accession>
<evidence type="ECO:0000256" key="5">
    <source>
        <dbReference type="ARBA" id="ARBA00022692"/>
    </source>
</evidence>
<dbReference type="GO" id="GO:0046872">
    <property type="term" value="F:metal ion binding"/>
    <property type="evidence" value="ECO:0007669"/>
    <property type="project" value="UniProtKB-KW"/>
</dbReference>
<feature type="domain" description="PDZ" evidence="12">
    <location>
        <begin position="133"/>
        <end position="177"/>
    </location>
</feature>
<evidence type="ECO:0000256" key="6">
    <source>
        <dbReference type="ARBA" id="ARBA00022801"/>
    </source>
</evidence>
<feature type="transmembrane region" description="Helical" evidence="11">
    <location>
        <begin position="12"/>
        <end position="29"/>
    </location>
</feature>
<protein>
    <recommendedName>
        <fullName evidence="11">Zinc metalloprotease</fullName>
        <ecNumber evidence="11">3.4.24.-</ecNumber>
    </recommendedName>
</protein>
<dbReference type="EC" id="3.4.24.-" evidence="11"/>
<keyword evidence="5 11" id="KW-0812">Transmembrane</keyword>
<reference evidence="14" key="1">
    <citation type="submission" date="2018-05" db="EMBL/GenBank/DDBJ databases">
        <title>Zavarzinia sp. HR-AS.</title>
        <authorList>
            <person name="Lee Y."/>
            <person name="Jeon C.O."/>
        </authorList>
    </citation>
    <scope>NUCLEOTIDE SEQUENCE [LARGE SCALE GENOMIC DNA]</scope>
    <source>
        <strain evidence="14">DSM 1231</strain>
    </source>
</reference>
<keyword evidence="14" id="KW-1185">Reference proteome</keyword>
<evidence type="ECO:0000256" key="7">
    <source>
        <dbReference type="ARBA" id="ARBA00022833"/>
    </source>
</evidence>
<comment type="similarity">
    <text evidence="3 11">Belongs to the peptidase M50B family.</text>
</comment>
<keyword evidence="9 11" id="KW-0482">Metalloprotease</keyword>
<feature type="transmembrane region" description="Helical" evidence="11">
    <location>
        <begin position="114"/>
        <end position="136"/>
    </location>
</feature>
<dbReference type="AlphaFoldDB" id="A0A317EF84"/>
<sequence length="381" mass="40599">MGDFIGGVGSSLHTIIFFVIAISVLVSVHEYGHFWVARRCGVKVEVFSIGFGREIFGWTDRLGTRWRISMLPLGGYVRFFGDADATSALPDGTIAMTEAERKVSFAGQSVGKRAAIAAAGPIANFLLAIVLFYGLIVALGQPFTPPVVDKVSPGSAAEAAGLLPGDRILAVDGSSVERFEDLIMVIRLNQGTPVRLSVARAGEQLEIGATPTITEIDNGQGGKQKIGLLGVSSSGVEFKEHGVVDSLWYAVREVGSVVNVTATAVGQMIAGSRGTEELGGPLRIADMSGRVAKVGIDSFILLIAALSVNLALFNLLPVPMLDGGHLLFYAFEAIRGRPLGDRTQEFGFRVGLAMVLTLMVFATWNDLVQLRVVDFISRLFT</sequence>
<keyword evidence="10 11" id="KW-0472">Membrane</keyword>
<evidence type="ECO:0000313" key="14">
    <source>
        <dbReference type="Proteomes" id="UP000246077"/>
    </source>
</evidence>
<evidence type="ECO:0000256" key="11">
    <source>
        <dbReference type="RuleBase" id="RU362031"/>
    </source>
</evidence>
<feature type="transmembrane region" description="Helical" evidence="11">
    <location>
        <begin position="346"/>
        <end position="364"/>
    </location>
</feature>
<dbReference type="OrthoDB" id="9782003at2"/>
<keyword evidence="6 11" id="KW-0378">Hydrolase</keyword>
<dbReference type="GO" id="GO:0006508">
    <property type="term" value="P:proteolysis"/>
    <property type="evidence" value="ECO:0007669"/>
    <property type="project" value="UniProtKB-KW"/>
</dbReference>
<feature type="transmembrane region" description="Helical" evidence="11">
    <location>
        <begin position="296"/>
        <end position="316"/>
    </location>
</feature>
<dbReference type="EMBL" id="QGLF01000001">
    <property type="protein sequence ID" value="PWR23835.1"/>
    <property type="molecule type" value="Genomic_DNA"/>
</dbReference>
<dbReference type="PANTHER" id="PTHR42837">
    <property type="entry name" value="REGULATOR OF SIGMA-E PROTEASE RSEP"/>
    <property type="match status" value="1"/>
</dbReference>
<organism evidence="13 14">
    <name type="scientific">Zavarzinia compransoris</name>
    <dbReference type="NCBI Taxonomy" id="1264899"/>
    <lineage>
        <taxon>Bacteria</taxon>
        <taxon>Pseudomonadati</taxon>
        <taxon>Pseudomonadota</taxon>
        <taxon>Alphaproteobacteria</taxon>
        <taxon>Rhodospirillales</taxon>
        <taxon>Zavarziniaceae</taxon>
        <taxon>Zavarzinia</taxon>
    </lineage>
</organism>